<proteinExistence type="predicted"/>
<accession>R9HKM6</accession>
<gene>
    <name evidence="2" type="ORF">C800_02686</name>
</gene>
<reference evidence="2 3" key="1">
    <citation type="submission" date="2013-04" db="EMBL/GenBank/DDBJ databases">
        <title>The Genome Sequence of Bacteroides vulgatus dnLKV7.</title>
        <authorList>
            <consortium name="The Broad Institute Genomics Platform"/>
            <consortium name="The Broad Institute Genome Sequencing Center for Infectious Disease"/>
            <person name="Earl A."/>
            <person name="Xavier R."/>
            <person name="Kuhn K."/>
            <person name="Stappenbeck T."/>
            <person name="Walker B."/>
            <person name="Young S."/>
            <person name="Zeng Q."/>
            <person name="Gargeya S."/>
            <person name="Fitzgerald M."/>
            <person name="Haas B."/>
            <person name="Abouelleil A."/>
            <person name="Allen A.W."/>
            <person name="Alvarado L."/>
            <person name="Arachchi H.M."/>
            <person name="Berlin A.M."/>
            <person name="Chapman S.B."/>
            <person name="Gainer-Dewar J."/>
            <person name="Goldberg J."/>
            <person name="Griggs A."/>
            <person name="Gujja S."/>
            <person name="Hansen M."/>
            <person name="Howarth C."/>
            <person name="Imamovic A."/>
            <person name="Ireland A."/>
            <person name="Larimer J."/>
            <person name="McCowan C."/>
            <person name="Murphy C."/>
            <person name="Pearson M."/>
            <person name="Poon T.W."/>
            <person name="Priest M."/>
            <person name="Roberts A."/>
            <person name="Saif S."/>
            <person name="Shea T."/>
            <person name="Sisk P."/>
            <person name="Sykes S."/>
            <person name="Wortman J."/>
            <person name="Nusbaum C."/>
            <person name="Birren B."/>
        </authorList>
    </citation>
    <scope>NUCLEOTIDE SEQUENCE [LARGE SCALE GENOMIC DNA]</scope>
    <source>
        <strain evidence="3">dnLKV7</strain>
    </source>
</reference>
<dbReference type="Proteomes" id="UP000014151">
    <property type="component" value="Unassembled WGS sequence"/>
</dbReference>
<evidence type="ECO:0000256" key="1">
    <source>
        <dbReference type="SAM" id="Phobius"/>
    </source>
</evidence>
<dbReference type="EMBL" id="ASSN01000020">
    <property type="protein sequence ID" value="EOS01700.1"/>
    <property type="molecule type" value="Genomic_DNA"/>
</dbReference>
<keyword evidence="1" id="KW-1133">Transmembrane helix</keyword>
<dbReference type="PATRIC" id="fig|1235786.3.peg.2796"/>
<keyword evidence="1" id="KW-0472">Membrane</keyword>
<dbReference type="AlphaFoldDB" id="R9HKM6"/>
<keyword evidence="1" id="KW-0812">Transmembrane</keyword>
<evidence type="ECO:0000313" key="2">
    <source>
        <dbReference type="EMBL" id="EOS01700.1"/>
    </source>
</evidence>
<dbReference type="HOGENOM" id="CLU_1923455_0_0_10"/>
<feature type="transmembrane region" description="Helical" evidence="1">
    <location>
        <begin position="6"/>
        <end position="26"/>
    </location>
</feature>
<sequence>MVLKVMSAYLFLNASDTALLSLRWLYLVMKTPLNLTDGLTTFNELTKESSIFMPFSGKSSGVIGTKISSAAIKALVVTMPRDGGQSIRMVYALVYAPLFKSVCVVYASTVYLAHFCGQMHEPPKNNLGCNA</sequence>
<feature type="transmembrane region" description="Helical" evidence="1">
    <location>
        <begin position="89"/>
        <end position="113"/>
    </location>
</feature>
<protein>
    <submittedName>
        <fullName evidence="2">Uncharacterized protein</fullName>
    </submittedName>
</protein>
<comment type="caution">
    <text evidence="2">The sequence shown here is derived from an EMBL/GenBank/DDBJ whole genome shotgun (WGS) entry which is preliminary data.</text>
</comment>
<evidence type="ECO:0000313" key="3">
    <source>
        <dbReference type="Proteomes" id="UP000014151"/>
    </source>
</evidence>
<organism evidence="2 3">
    <name type="scientific">Phocaeicola vulgatus dnLKV7</name>
    <dbReference type="NCBI Taxonomy" id="1235786"/>
    <lineage>
        <taxon>Bacteria</taxon>
        <taxon>Pseudomonadati</taxon>
        <taxon>Bacteroidota</taxon>
        <taxon>Bacteroidia</taxon>
        <taxon>Bacteroidales</taxon>
        <taxon>Bacteroidaceae</taxon>
        <taxon>Phocaeicola</taxon>
    </lineage>
</organism>
<name>R9HKM6_PHOVU</name>